<dbReference type="AlphaFoldDB" id="A0A1T5DRZ5"/>
<dbReference type="GO" id="GO:0008237">
    <property type="term" value="F:metallopeptidase activity"/>
    <property type="evidence" value="ECO:0007669"/>
    <property type="project" value="UniProtKB-KW"/>
</dbReference>
<evidence type="ECO:0000313" key="4">
    <source>
        <dbReference type="EMBL" id="SKB74330.1"/>
    </source>
</evidence>
<feature type="domain" description="Peptidase M61 N-terminal" evidence="3">
    <location>
        <begin position="24"/>
        <end position="188"/>
    </location>
</feature>
<dbReference type="InterPro" id="IPR040756">
    <property type="entry name" value="Peptidase_M61_N"/>
</dbReference>
<feature type="chain" id="PRO_5012504654" evidence="1">
    <location>
        <begin position="20"/>
        <end position="607"/>
    </location>
</feature>
<reference evidence="5" key="1">
    <citation type="submission" date="2017-02" db="EMBL/GenBank/DDBJ databases">
        <authorList>
            <person name="Varghese N."/>
            <person name="Submissions S."/>
        </authorList>
    </citation>
    <scope>NUCLEOTIDE SEQUENCE [LARGE SCALE GENOMIC DNA]</scope>
    <source>
        <strain evidence="5">DSM 22385</strain>
    </source>
</reference>
<dbReference type="GO" id="GO:0006508">
    <property type="term" value="P:proteolysis"/>
    <property type="evidence" value="ECO:0007669"/>
    <property type="project" value="UniProtKB-KW"/>
</dbReference>
<evidence type="ECO:0000256" key="1">
    <source>
        <dbReference type="SAM" id="SignalP"/>
    </source>
</evidence>
<dbReference type="RefSeq" id="WP_079703043.1">
    <property type="nucleotide sequence ID" value="NZ_FUYR01000002.1"/>
</dbReference>
<protein>
    <submittedName>
        <fullName evidence="4">Predicted metalloprotease, contains C-terminal PDZ domain</fullName>
    </submittedName>
</protein>
<sequence length="607" mass="67439">MKRFLLLVSCTIAALTVSAQNILNYTISFPNTVHHEAEVTIEVPNVPAGPLTFRMSRSSPGRYATHEFGKNVYGVKASDSKGSLTVIQTAGDVYQVDKHNGTVKITYTIYGNHVDGTYLGIDETHAHMNMPATFMWFPAMTERAMNITFNDLEKYNWKVATQLKPTGTKNTFTAPNLQYFMDSPTELSDFKLAIWKDVNPGNKTQTVRLSSHGTADDQAVIDNYGKMVAKVVAEQKAVFGELPQFDNGEYTFLQDVNPDNNGDGMEHRNSTVITSSGVKIAGNEESMLSTFSHEFFHAWNVERIRPKTLEPFDFSHANMSNELWFAEGFTQYYGNLILKRAGFRTDEQYNGILSGIINGVLNAPGPKSFPATQMSRHAVFVDAGVSVDQSNYANMFTSYYTYGAFVALGLDLRLRSDFNLTLDDYMQAVWKKHGKTEVPYTVPDLQNVLALLTSDSFAQDFFKRYIEGVEKNDYAKLLAQAGLELRKASPGKATMGPLRLTLISYTGKNRVANATLKGSALYEAGIDIGDYILKIGETSLTGAVNIDQITSQYKPGQSVPVTYEHKGAVKTSTLTFQEDSSLTVVKAENPTPQQTQFRNNWLSSKLK</sequence>
<feature type="signal peptide" evidence="1">
    <location>
        <begin position="1"/>
        <end position="19"/>
    </location>
</feature>
<dbReference type="Gene3D" id="2.60.40.3650">
    <property type="match status" value="1"/>
</dbReference>
<keyword evidence="4" id="KW-0645">Protease</keyword>
<gene>
    <name evidence="4" type="ORF">SAMN05661099_2546</name>
</gene>
<dbReference type="InterPro" id="IPR027268">
    <property type="entry name" value="Peptidase_M4/M1_CTD_sf"/>
</dbReference>
<evidence type="ECO:0000259" key="3">
    <source>
        <dbReference type="Pfam" id="PF17899"/>
    </source>
</evidence>
<dbReference type="Proteomes" id="UP000189981">
    <property type="component" value="Unassembled WGS sequence"/>
</dbReference>
<dbReference type="Pfam" id="PF17899">
    <property type="entry name" value="Peptidase_M61_N"/>
    <property type="match status" value="1"/>
</dbReference>
<keyword evidence="5" id="KW-1185">Reference proteome</keyword>
<dbReference type="EMBL" id="FUYR01000002">
    <property type="protein sequence ID" value="SKB74330.1"/>
    <property type="molecule type" value="Genomic_DNA"/>
</dbReference>
<dbReference type="PIRSF" id="PIRSF016493">
    <property type="entry name" value="Glycyl_aminpptds"/>
    <property type="match status" value="1"/>
</dbReference>
<dbReference type="InterPro" id="IPR024191">
    <property type="entry name" value="Peptidase_M61"/>
</dbReference>
<dbReference type="OrthoDB" id="9778516at2"/>
<evidence type="ECO:0000313" key="5">
    <source>
        <dbReference type="Proteomes" id="UP000189981"/>
    </source>
</evidence>
<organism evidence="4 5">
    <name type="scientific">Daejeonella lutea</name>
    <dbReference type="NCBI Taxonomy" id="572036"/>
    <lineage>
        <taxon>Bacteria</taxon>
        <taxon>Pseudomonadati</taxon>
        <taxon>Bacteroidota</taxon>
        <taxon>Sphingobacteriia</taxon>
        <taxon>Sphingobacteriales</taxon>
        <taxon>Sphingobacteriaceae</taxon>
        <taxon>Daejeonella</taxon>
    </lineage>
</organism>
<dbReference type="Pfam" id="PF05299">
    <property type="entry name" value="Peptidase_M61"/>
    <property type="match status" value="1"/>
</dbReference>
<dbReference type="SUPFAM" id="SSF50156">
    <property type="entry name" value="PDZ domain-like"/>
    <property type="match status" value="1"/>
</dbReference>
<dbReference type="STRING" id="572036.SAMN05661099_2546"/>
<feature type="domain" description="Peptidase M61 catalytic" evidence="2">
    <location>
        <begin position="287"/>
        <end position="406"/>
    </location>
</feature>
<proteinExistence type="predicted"/>
<accession>A0A1T5DRZ5</accession>
<keyword evidence="1" id="KW-0732">Signal</keyword>
<dbReference type="Gene3D" id="1.10.390.10">
    <property type="entry name" value="Neutral Protease Domain 2"/>
    <property type="match status" value="1"/>
</dbReference>
<evidence type="ECO:0000259" key="2">
    <source>
        <dbReference type="Pfam" id="PF05299"/>
    </source>
</evidence>
<dbReference type="Gene3D" id="2.30.42.10">
    <property type="match status" value="1"/>
</dbReference>
<dbReference type="SUPFAM" id="SSF55486">
    <property type="entry name" value="Metalloproteases ('zincins'), catalytic domain"/>
    <property type="match status" value="1"/>
</dbReference>
<dbReference type="InterPro" id="IPR007963">
    <property type="entry name" value="Peptidase_M61_catalytic"/>
</dbReference>
<keyword evidence="4" id="KW-0378">Hydrolase</keyword>
<name>A0A1T5DRZ5_9SPHI</name>
<dbReference type="InterPro" id="IPR036034">
    <property type="entry name" value="PDZ_sf"/>
</dbReference>
<keyword evidence="4" id="KW-0482">Metalloprotease</keyword>